<dbReference type="Pfam" id="PF03808">
    <property type="entry name" value="Glyco_tran_WecG"/>
    <property type="match status" value="1"/>
</dbReference>
<dbReference type="PANTHER" id="PTHR34136:SF1">
    <property type="entry name" value="UDP-N-ACETYL-D-MANNOSAMINURONIC ACID TRANSFERASE"/>
    <property type="match status" value="1"/>
</dbReference>
<dbReference type="PANTHER" id="PTHR34136">
    <property type="match status" value="1"/>
</dbReference>
<dbReference type="OrthoDB" id="433681at2"/>
<reference evidence="3 4" key="1">
    <citation type="journal article" date="2018" name="Environ. Microbiol.">
        <title>Isolation and genomic characterization of Novimethylophilus kurashikiensis gen. nov. sp. nov., a new lanthanide-dependent methylotrophic species of Methylophilaceae.</title>
        <authorList>
            <person name="Lv H."/>
            <person name="Sahin N."/>
            <person name="Tani A."/>
        </authorList>
    </citation>
    <scope>NUCLEOTIDE SEQUENCE [LARGE SCALE GENOMIC DNA]</scope>
    <source>
        <strain evidence="3 4">La2-4</strain>
    </source>
</reference>
<sequence length="258" mass="29207">MDTTTLTVRHGAQVLGAFIDAATFESCIETVGRWADARQSRYLCFCNVHAVVEMQRNRGLEQALSEADMVLPDGMPVAWMLRRLGFSRQERINGPDFMHKYCEYAEKHGKSIYFYGSTSNTLAALKCWAALEFPDLKIAGSISPPFRDLTPEEDETVIRHINASGAGVLFVGLGCPKQEQWMAAHRDRIHAVMVGVGAAFDYHAGTLKRAPLWMQRTGLEWLYRLCCEPRRLWKRYLVTNTLFVAGALRQLVGYRLKT</sequence>
<dbReference type="EMBL" id="BDOQ01000013">
    <property type="protein sequence ID" value="GBG14973.1"/>
    <property type="molecule type" value="Genomic_DNA"/>
</dbReference>
<keyword evidence="1 3" id="KW-0328">Glycosyltransferase</keyword>
<evidence type="ECO:0000256" key="1">
    <source>
        <dbReference type="ARBA" id="ARBA00022676"/>
    </source>
</evidence>
<comment type="caution">
    <text evidence="3">The sequence shown here is derived from an EMBL/GenBank/DDBJ whole genome shotgun (WGS) entry which is preliminary data.</text>
</comment>
<dbReference type="RefSeq" id="WP_109016148.1">
    <property type="nucleotide sequence ID" value="NZ_BDOQ01000013.1"/>
</dbReference>
<evidence type="ECO:0000313" key="3">
    <source>
        <dbReference type="EMBL" id="GBG14973.1"/>
    </source>
</evidence>
<dbReference type="InterPro" id="IPR004629">
    <property type="entry name" value="WecG_TagA_CpsF"/>
</dbReference>
<dbReference type="GO" id="GO:0047244">
    <property type="term" value="F:N-acetylglucosaminyldiphosphoundecaprenol N-acetyl-beta-D-mannosaminyltransferase activity"/>
    <property type="evidence" value="ECO:0007669"/>
    <property type="project" value="UniProtKB-EC"/>
</dbReference>
<dbReference type="CDD" id="cd06533">
    <property type="entry name" value="Glyco_transf_WecG_TagA"/>
    <property type="match status" value="1"/>
</dbReference>
<dbReference type="EC" id="2.4.1.187" evidence="3"/>
<proteinExistence type="predicted"/>
<organism evidence="3 4">
    <name type="scientific">Novimethylophilus kurashikiensis</name>
    <dbReference type="NCBI Taxonomy" id="1825523"/>
    <lineage>
        <taxon>Bacteria</taxon>
        <taxon>Pseudomonadati</taxon>
        <taxon>Pseudomonadota</taxon>
        <taxon>Betaproteobacteria</taxon>
        <taxon>Nitrosomonadales</taxon>
        <taxon>Methylophilaceae</taxon>
        <taxon>Novimethylophilus</taxon>
    </lineage>
</organism>
<keyword evidence="4" id="KW-1185">Reference proteome</keyword>
<gene>
    <name evidence="3" type="primary">tarA</name>
    <name evidence="3" type="ORF">NMK_2574</name>
</gene>
<keyword evidence="2 3" id="KW-0808">Transferase</keyword>
<dbReference type="Proteomes" id="UP000245081">
    <property type="component" value="Unassembled WGS sequence"/>
</dbReference>
<name>A0A2R5FDS2_9PROT</name>
<evidence type="ECO:0000313" key="4">
    <source>
        <dbReference type="Proteomes" id="UP000245081"/>
    </source>
</evidence>
<protein>
    <submittedName>
        <fullName evidence="3">N-acetylglucosaminyldiphosphoundecaprenol N-acetyl-beta-D-mannosaminyltransferase</fullName>
        <ecNumber evidence="3">2.4.1.187</ecNumber>
    </submittedName>
</protein>
<dbReference type="NCBIfam" id="TIGR00696">
    <property type="entry name" value="wecG_tagA_cpsF"/>
    <property type="match status" value="1"/>
</dbReference>
<evidence type="ECO:0000256" key="2">
    <source>
        <dbReference type="ARBA" id="ARBA00022679"/>
    </source>
</evidence>
<accession>A0A2R5FDS2</accession>
<dbReference type="AlphaFoldDB" id="A0A2R5FDS2"/>